<evidence type="ECO:0000313" key="2">
    <source>
        <dbReference type="EMBL" id="KAA0925426.1"/>
    </source>
</evidence>
<organism evidence="2 3">
    <name type="scientific">Streptomyces apricus</name>
    <dbReference type="NCBI Taxonomy" id="1828112"/>
    <lineage>
        <taxon>Bacteria</taxon>
        <taxon>Bacillati</taxon>
        <taxon>Actinomycetota</taxon>
        <taxon>Actinomycetes</taxon>
        <taxon>Kitasatosporales</taxon>
        <taxon>Streptomycetaceae</taxon>
        <taxon>Streptomyces</taxon>
    </lineage>
</organism>
<feature type="region of interest" description="Disordered" evidence="1">
    <location>
        <begin position="59"/>
        <end position="78"/>
    </location>
</feature>
<evidence type="ECO:0000313" key="3">
    <source>
        <dbReference type="Proteomes" id="UP000324965"/>
    </source>
</evidence>
<reference evidence="2 3" key="1">
    <citation type="submission" date="2019-05" db="EMBL/GenBank/DDBJ databases">
        <authorList>
            <person name="Hariharan J."/>
            <person name="Choudoir M.J."/>
            <person name="Diebold P."/>
            <person name="Panke-Buisse K."/>
            <person name="Buckley D.H."/>
        </authorList>
    </citation>
    <scope>NUCLEOTIDE SEQUENCE [LARGE SCALE GENOMIC DNA]</scope>
    <source>
        <strain evidence="2 3">SUN51</strain>
    </source>
</reference>
<comment type="caution">
    <text evidence="2">The sequence shown here is derived from an EMBL/GenBank/DDBJ whole genome shotgun (WGS) entry which is preliminary data.</text>
</comment>
<sequence length="168" mass="18423">MNGVQLALHTLHRGERHLATELAAVADRHRDEHEVHHVAHDIAGWSREHVRRLAEAGAGHGLDLEGPPDDGSSHGGTDGVLAALRHNVSELMGHRLDPGLLLLRDLRDLHVAAAHNSVHWEMLAQVAQATRNSGLVDLTASCHPQTLRQMRWTNTMIKNVSPQVLTSL</sequence>
<dbReference type="EMBL" id="VDFC01000062">
    <property type="protein sequence ID" value="KAA0925426.1"/>
    <property type="molecule type" value="Genomic_DNA"/>
</dbReference>
<dbReference type="Gene3D" id="1.20.1260.10">
    <property type="match status" value="1"/>
</dbReference>
<dbReference type="AlphaFoldDB" id="A0A5B0A8I3"/>
<dbReference type="Proteomes" id="UP000324965">
    <property type="component" value="Unassembled WGS sequence"/>
</dbReference>
<name>A0A5B0A8I3_9ACTN</name>
<dbReference type="InterPro" id="IPR012347">
    <property type="entry name" value="Ferritin-like"/>
</dbReference>
<accession>A0A5B0A8I3</accession>
<proteinExistence type="predicted"/>
<dbReference type="OrthoDB" id="669978at2"/>
<dbReference type="RefSeq" id="WP_149515036.1">
    <property type="nucleotide sequence ID" value="NZ_VDFC01000062.1"/>
</dbReference>
<keyword evidence="3" id="KW-1185">Reference proteome</keyword>
<gene>
    <name evidence="2" type="ORF">FGF04_32830</name>
</gene>
<evidence type="ECO:0000256" key="1">
    <source>
        <dbReference type="SAM" id="MobiDB-lite"/>
    </source>
</evidence>
<protein>
    <submittedName>
        <fullName evidence="2">Uncharacterized protein</fullName>
    </submittedName>
</protein>